<dbReference type="EMBL" id="ML122300">
    <property type="protein sequence ID" value="RPD54954.1"/>
    <property type="molecule type" value="Genomic_DNA"/>
</dbReference>
<keyword evidence="1" id="KW-0732">Signal</keyword>
<keyword evidence="3" id="KW-1185">Reference proteome</keyword>
<sequence length="87" mass="9437">MPCLAYRIGVLAASMTTCVANQSHYVECWPGQIWISQDSVRRSFTGTASVRTGWHKALIDGSGRIRALNICPHDAILLGPRGLRLGG</sequence>
<organism evidence="2 3">
    <name type="scientific">Lentinus tigrinus ALCF2SS1-6</name>
    <dbReference type="NCBI Taxonomy" id="1328759"/>
    <lineage>
        <taxon>Eukaryota</taxon>
        <taxon>Fungi</taxon>
        <taxon>Dikarya</taxon>
        <taxon>Basidiomycota</taxon>
        <taxon>Agaricomycotina</taxon>
        <taxon>Agaricomycetes</taxon>
        <taxon>Polyporales</taxon>
        <taxon>Polyporaceae</taxon>
        <taxon>Lentinus</taxon>
    </lineage>
</organism>
<gene>
    <name evidence="2" type="ORF">L227DRAFT_580113</name>
</gene>
<reference evidence="2" key="1">
    <citation type="journal article" date="2018" name="Genome Biol. Evol.">
        <title>Genomics and development of Lentinus tigrinus, a white-rot wood-decaying mushroom with dimorphic fruiting bodies.</title>
        <authorList>
            <person name="Wu B."/>
            <person name="Xu Z."/>
            <person name="Knudson A."/>
            <person name="Carlson A."/>
            <person name="Chen N."/>
            <person name="Kovaka S."/>
            <person name="LaButti K."/>
            <person name="Lipzen A."/>
            <person name="Pennachio C."/>
            <person name="Riley R."/>
            <person name="Schakwitz W."/>
            <person name="Umezawa K."/>
            <person name="Ohm R.A."/>
            <person name="Grigoriev I.V."/>
            <person name="Nagy L.G."/>
            <person name="Gibbons J."/>
            <person name="Hibbett D."/>
        </authorList>
    </citation>
    <scope>NUCLEOTIDE SEQUENCE [LARGE SCALE GENOMIC DNA]</scope>
    <source>
        <strain evidence="2">ALCF2SS1-6</strain>
    </source>
</reference>
<feature type="chain" id="PRO_5022962118" description="Rieske domain-containing protein" evidence="1">
    <location>
        <begin position="21"/>
        <end position="87"/>
    </location>
</feature>
<evidence type="ECO:0000256" key="1">
    <source>
        <dbReference type="SAM" id="SignalP"/>
    </source>
</evidence>
<evidence type="ECO:0000313" key="3">
    <source>
        <dbReference type="Proteomes" id="UP000313359"/>
    </source>
</evidence>
<protein>
    <recommendedName>
        <fullName evidence="4">Rieske domain-containing protein</fullName>
    </recommendedName>
</protein>
<accession>A0A5C2RUC0</accession>
<dbReference type="AlphaFoldDB" id="A0A5C2RUC0"/>
<dbReference type="Proteomes" id="UP000313359">
    <property type="component" value="Unassembled WGS sequence"/>
</dbReference>
<name>A0A5C2RUC0_9APHY</name>
<evidence type="ECO:0000313" key="2">
    <source>
        <dbReference type="EMBL" id="RPD54954.1"/>
    </source>
</evidence>
<proteinExistence type="predicted"/>
<feature type="signal peptide" evidence="1">
    <location>
        <begin position="1"/>
        <end position="20"/>
    </location>
</feature>
<evidence type="ECO:0008006" key="4">
    <source>
        <dbReference type="Google" id="ProtNLM"/>
    </source>
</evidence>